<evidence type="ECO:0000313" key="2">
    <source>
        <dbReference type="EMBL" id="KAJ7331527.1"/>
    </source>
</evidence>
<name>A0AAD7EL98_9AGAR</name>
<gene>
    <name evidence="2" type="ORF">DFH08DRAFT_966514</name>
</gene>
<comment type="caution">
    <text evidence="2">The sequence shown here is derived from an EMBL/GenBank/DDBJ whole genome shotgun (WGS) entry which is preliminary data.</text>
</comment>
<sequence>MSETAEASTIDSETLSSSPLLDDATSDTEVEPPSPGGSTKGLYVRSRPTSMDGSLIDFPGFAPDLDFTRFGMTPAHGATSPIVEHFPQPPTIGQPPPGKKHRYAASVKSLYTGNGTGTTLKTNRAPAAPVKTVPRDLTAVPATPVAAKPSGGAWKVLKKMVPGLFPRPTGRAAKALTPHVSNFSGTHTPPSPIAIAHTRTTSFPLASSFTRGRALSIRFFKSKGKARAVGVENLPPLPVRATSPRPRMHSFSGYLADSELADDEDETYAEMTAIQLEALGTVLKLNELFVFANVDPEETGIAL</sequence>
<dbReference type="EMBL" id="JARIHO010000035">
    <property type="protein sequence ID" value="KAJ7331527.1"/>
    <property type="molecule type" value="Genomic_DNA"/>
</dbReference>
<dbReference type="Proteomes" id="UP001218218">
    <property type="component" value="Unassembled WGS sequence"/>
</dbReference>
<protein>
    <submittedName>
        <fullName evidence="2">Uncharacterized protein</fullName>
    </submittedName>
</protein>
<keyword evidence="3" id="KW-1185">Reference proteome</keyword>
<organism evidence="2 3">
    <name type="scientific">Mycena albidolilacea</name>
    <dbReference type="NCBI Taxonomy" id="1033008"/>
    <lineage>
        <taxon>Eukaryota</taxon>
        <taxon>Fungi</taxon>
        <taxon>Dikarya</taxon>
        <taxon>Basidiomycota</taxon>
        <taxon>Agaricomycotina</taxon>
        <taxon>Agaricomycetes</taxon>
        <taxon>Agaricomycetidae</taxon>
        <taxon>Agaricales</taxon>
        <taxon>Marasmiineae</taxon>
        <taxon>Mycenaceae</taxon>
        <taxon>Mycena</taxon>
    </lineage>
</organism>
<evidence type="ECO:0000256" key="1">
    <source>
        <dbReference type="SAM" id="MobiDB-lite"/>
    </source>
</evidence>
<evidence type="ECO:0000313" key="3">
    <source>
        <dbReference type="Proteomes" id="UP001218218"/>
    </source>
</evidence>
<dbReference type="AlphaFoldDB" id="A0AAD7EL98"/>
<proteinExistence type="predicted"/>
<feature type="region of interest" description="Disordered" evidence="1">
    <location>
        <begin position="1"/>
        <end position="46"/>
    </location>
</feature>
<accession>A0AAD7EL98</accession>
<reference evidence="2" key="1">
    <citation type="submission" date="2023-03" db="EMBL/GenBank/DDBJ databases">
        <title>Massive genome expansion in bonnet fungi (Mycena s.s.) driven by repeated elements and novel gene families across ecological guilds.</title>
        <authorList>
            <consortium name="Lawrence Berkeley National Laboratory"/>
            <person name="Harder C.B."/>
            <person name="Miyauchi S."/>
            <person name="Viragh M."/>
            <person name="Kuo A."/>
            <person name="Thoen E."/>
            <person name="Andreopoulos B."/>
            <person name="Lu D."/>
            <person name="Skrede I."/>
            <person name="Drula E."/>
            <person name="Henrissat B."/>
            <person name="Morin E."/>
            <person name="Kohler A."/>
            <person name="Barry K."/>
            <person name="LaButti K."/>
            <person name="Morin E."/>
            <person name="Salamov A."/>
            <person name="Lipzen A."/>
            <person name="Mereny Z."/>
            <person name="Hegedus B."/>
            <person name="Baldrian P."/>
            <person name="Stursova M."/>
            <person name="Weitz H."/>
            <person name="Taylor A."/>
            <person name="Grigoriev I.V."/>
            <person name="Nagy L.G."/>
            <person name="Martin F."/>
            <person name="Kauserud H."/>
        </authorList>
    </citation>
    <scope>NUCLEOTIDE SEQUENCE</scope>
    <source>
        <strain evidence="2">CBHHK002</strain>
    </source>
</reference>
<feature type="compositionally biased region" description="Polar residues" evidence="1">
    <location>
        <begin position="1"/>
        <end position="19"/>
    </location>
</feature>